<dbReference type="RefSeq" id="WP_249904429.1">
    <property type="nucleotide sequence ID" value="NZ_JAMGBA010000002.1"/>
</dbReference>
<evidence type="ECO:0000256" key="1">
    <source>
        <dbReference type="SAM" id="MobiDB-lite"/>
    </source>
</evidence>
<keyword evidence="2" id="KW-0732">Signal</keyword>
<feature type="region of interest" description="Disordered" evidence="1">
    <location>
        <begin position="83"/>
        <end position="103"/>
    </location>
</feature>
<gene>
    <name evidence="3" type="ORF">LZ496_09720</name>
</gene>
<feature type="region of interest" description="Disordered" evidence="1">
    <location>
        <begin position="19"/>
        <end position="44"/>
    </location>
</feature>
<accession>A0ABT0RVK5</accession>
<comment type="caution">
    <text evidence="3">The sequence shown here is derived from an EMBL/GenBank/DDBJ whole genome shotgun (WGS) entry which is preliminary data.</text>
</comment>
<evidence type="ECO:0000313" key="4">
    <source>
        <dbReference type="Proteomes" id="UP001203410"/>
    </source>
</evidence>
<name>A0ABT0RVK5_9SPHN</name>
<feature type="compositionally biased region" description="Polar residues" evidence="1">
    <location>
        <begin position="23"/>
        <end position="34"/>
    </location>
</feature>
<keyword evidence="4" id="KW-1185">Reference proteome</keyword>
<reference evidence="3 4" key="1">
    <citation type="submission" date="2022-05" db="EMBL/GenBank/DDBJ databases">
        <authorList>
            <person name="Jo J.-H."/>
            <person name="Im W.-T."/>
        </authorList>
    </citation>
    <scope>NUCLEOTIDE SEQUENCE [LARGE SCALE GENOMIC DNA]</scope>
    <source>
        <strain evidence="3 4">NSE70-1</strain>
    </source>
</reference>
<evidence type="ECO:0000256" key="2">
    <source>
        <dbReference type="SAM" id="SignalP"/>
    </source>
</evidence>
<proteinExistence type="predicted"/>
<feature type="signal peptide" evidence="2">
    <location>
        <begin position="1"/>
        <end position="19"/>
    </location>
</feature>
<feature type="chain" id="PRO_5047135564" description="PsiF repeat-containing protein" evidence="2">
    <location>
        <begin position="20"/>
        <end position="103"/>
    </location>
</feature>
<dbReference type="EMBL" id="JAMGBA010000002">
    <property type="protein sequence ID" value="MCL6699057.1"/>
    <property type="molecule type" value="Genomic_DNA"/>
</dbReference>
<protein>
    <recommendedName>
        <fullName evidence="5">PsiF repeat-containing protein</fullName>
    </recommendedName>
</protein>
<organism evidence="3 4">
    <name type="scientific">Sphingomonas caseinilyticus</name>
    <dbReference type="NCBI Taxonomy" id="2908205"/>
    <lineage>
        <taxon>Bacteria</taxon>
        <taxon>Pseudomonadati</taxon>
        <taxon>Pseudomonadota</taxon>
        <taxon>Alphaproteobacteria</taxon>
        <taxon>Sphingomonadales</taxon>
        <taxon>Sphingomonadaceae</taxon>
        <taxon>Sphingomonas</taxon>
    </lineage>
</organism>
<evidence type="ECO:0008006" key="5">
    <source>
        <dbReference type="Google" id="ProtNLM"/>
    </source>
</evidence>
<sequence>MRVVSIVALGLLITAPAIGAESQAPSRSPTQMSPSEIKAHNASLDATDPNYIKCRKSEVMGSLVKKQRTCRTNAQWKEANALGNEGTRDMVEGFARSGGSNGN</sequence>
<dbReference type="Proteomes" id="UP001203410">
    <property type="component" value="Unassembled WGS sequence"/>
</dbReference>
<evidence type="ECO:0000313" key="3">
    <source>
        <dbReference type="EMBL" id="MCL6699057.1"/>
    </source>
</evidence>